<accession>A0A9D9DMZ0</accession>
<dbReference type="InterPro" id="IPR006083">
    <property type="entry name" value="PRK/URK"/>
</dbReference>
<dbReference type="Gene3D" id="3.40.50.300">
    <property type="entry name" value="P-loop containing nucleotide triphosphate hydrolases"/>
    <property type="match status" value="1"/>
</dbReference>
<organism evidence="2 3">
    <name type="scientific">Candidatus Scatousia excrementipullorum</name>
    <dbReference type="NCBI Taxonomy" id="2840936"/>
    <lineage>
        <taxon>Bacteria</taxon>
        <taxon>Candidatus Scatousia</taxon>
    </lineage>
</organism>
<evidence type="ECO:0000313" key="2">
    <source>
        <dbReference type="EMBL" id="MBO8430331.1"/>
    </source>
</evidence>
<dbReference type="PANTHER" id="PTHR10285">
    <property type="entry name" value="URIDINE KINASE"/>
    <property type="match status" value="1"/>
</dbReference>
<proteinExistence type="predicted"/>
<dbReference type="EMBL" id="JADIND010000066">
    <property type="protein sequence ID" value="MBO8430331.1"/>
    <property type="molecule type" value="Genomic_DNA"/>
</dbReference>
<protein>
    <recommendedName>
        <fullName evidence="1">Phosphoribulokinase/uridine kinase domain-containing protein</fullName>
    </recommendedName>
</protein>
<evidence type="ECO:0000259" key="1">
    <source>
        <dbReference type="Pfam" id="PF00485"/>
    </source>
</evidence>
<dbReference type="AlphaFoldDB" id="A0A9D9DMZ0"/>
<dbReference type="Pfam" id="PF00485">
    <property type="entry name" value="PRK"/>
    <property type="match status" value="1"/>
</dbReference>
<dbReference type="InterPro" id="IPR027417">
    <property type="entry name" value="P-loop_NTPase"/>
</dbReference>
<reference evidence="2" key="2">
    <citation type="journal article" date="2021" name="PeerJ">
        <title>Extensive microbial diversity within the chicken gut microbiome revealed by metagenomics and culture.</title>
        <authorList>
            <person name="Gilroy R."/>
            <person name="Ravi A."/>
            <person name="Getino M."/>
            <person name="Pursley I."/>
            <person name="Horton D.L."/>
            <person name="Alikhan N.F."/>
            <person name="Baker D."/>
            <person name="Gharbi K."/>
            <person name="Hall N."/>
            <person name="Watson M."/>
            <person name="Adriaenssens E.M."/>
            <person name="Foster-Nyarko E."/>
            <person name="Jarju S."/>
            <person name="Secka A."/>
            <person name="Antonio M."/>
            <person name="Oren A."/>
            <person name="Chaudhuri R.R."/>
            <person name="La Ragione R."/>
            <person name="Hildebrand F."/>
            <person name="Pallen M.J."/>
        </authorList>
    </citation>
    <scope>NUCLEOTIDE SEQUENCE</scope>
    <source>
        <strain evidence="2">10192</strain>
    </source>
</reference>
<sequence length="285" mass="32963">MKLLIDKELNSNDKILKPDFNSRTGRELLVFYLQTKFRQIMSYDRKCSTPLFREIHPEFINRFSKRLINTPNKHLLIGITGESACGKSTICKEIKHVIEELSMPVSVLSTDNYFNDISELIKKYGTFDNLRDNGYDVDAPTSFQLDILKKDLAMLSEGYNIKAPMYLPNGTGVSVPLAQDVISRKIVVVEGIATMYDGVKDIFDIKIYVETENDIRKNRFLKRACEERNQSTENALKHWHYILEAGEKYVKPFRNEADLVLNGNADLNYFSQILEYIYTITNNFQ</sequence>
<dbReference type="PRINTS" id="PR00988">
    <property type="entry name" value="URIDINKINASE"/>
</dbReference>
<dbReference type="GO" id="GO:0016301">
    <property type="term" value="F:kinase activity"/>
    <property type="evidence" value="ECO:0007669"/>
    <property type="project" value="InterPro"/>
</dbReference>
<name>A0A9D9DMZ0_9BACT</name>
<comment type="caution">
    <text evidence="2">The sequence shown here is derived from an EMBL/GenBank/DDBJ whole genome shotgun (WGS) entry which is preliminary data.</text>
</comment>
<dbReference type="SUPFAM" id="SSF52540">
    <property type="entry name" value="P-loop containing nucleoside triphosphate hydrolases"/>
    <property type="match status" value="1"/>
</dbReference>
<feature type="domain" description="Phosphoribulokinase/uridine kinase" evidence="1">
    <location>
        <begin position="76"/>
        <end position="262"/>
    </location>
</feature>
<evidence type="ECO:0000313" key="3">
    <source>
        <dbReference type="Proteomes" id="UP000823632"/>
    </source>
</evidence>
<dbReference type="GO" id="GO:0005524">
    <property type="term" value="F:ATP binding"/>
    <property type="evidence" value="ECO:0007669"/>
    <property type="project" value="InterPro"/>
</dbReference>
<gene>
    <name evidence="2" type="ORF">IAC76_02985</name>
</gene>
<reference evidence="2" key="1">
    <citation type="submission" date="2020-10" db="EMBL/GenBank/DDBJ databases">
        <authorList>
            <person name="Gilroy R."/>
        </authorList>
    </citation>
    <scope>NUCLEOTIDE SEQUENCE</scope>
    <source>
        <strain evidence="2">10192</strain>
    </source>
</reference>
<dbReference type="Proteomes" id="UP000823632">
    <property type="component" value="Unassembled WGS sequence"/>
</dbReference>